<dbReference type="Gene3D" id="3.50.30.30">
    <property type="match status" value="1"/>
</dbReference>
<dbReference type="EMBL" id="JAFCMP010000055">
    <property type="protein sequence ID" value="KAG5189242.1"/>
    <property type="molecule type" value="Genomic_DNA"/>
</dbReference>
<dbReference type="PANTHER" id="PTHR45931:SF16">
    <property type="entry name" value="RING_U-BOX SUPERFAMILY PROTEIN"/>
    <property type="match status" value="1"/>
</dbReference>
<feature type="region of interest" description="Disordered" evidence="9">
    <location>
        <begin position="310"/>
        <end position="378"/>
    </location>
</feature>
<dbReference type="InterPro" id="IPR013083">
    <property type="entry name" value="Znf_RING/FYVE/PHD"/>
</dbReference>
<dbReference type="Pfam" id="PF13639">
    <property type="entry name" value="zf-RING_2"/>
    <property type="match status" value="1"/>
</dbReference>
<dbReference type="PANTHER" id="PTHR45931">
    <property type="entry name" value="SI:CH211-59O9.10"/>
    <property type="match status" value="1"/>
</dbReference>
<dbReference type="GO" id="GO:0008270">
    <property type="term" value="F:zinc ion binding"/>
    <property type="evidence" value="ECO:0007669"/>
    <property type="project" value="UniProtKB-KW"/>
</dbReference>
<keyword evidence="3" id="KW-0479">Metal-binding</keyword>
<dbReference type="InterPro" id="IPR051834">
    <property type="entry name" value="RING_finger_E3_ligase"/>
</dbReference>
<keyword evidence="5" id="KW-0862">Zinc</keyword>
<protein>
    <recommendedName>
        <fullName evidence="12">RING-type domain-containing protein</fullName>
    </recommendedName>
</protein>
<evidence type="ECO:0000256" key="3">
    <source>
        <dbReference type="ARBA" id="ARBA00022723"/>
    </source>
</evidence>
<dbReference type="GO" id="GO:0016020">
    <property type="term" value="C:membrane"/>
    <property type="evidence" value="ECO:0007669"/>
    <property type="project" value="UniProtKB-SubCell"/>
</dbReference>
<dbReference type="InterPro" id="IPR003137">
    <property type="entry name" value="PA_domain"/>
</dbReference>
<feature type="signal peptide" evidence="11">
    <location>
        <begin position="1"/>
        <end position="31"/>
    </location>
</feature>
<feature type="compositionally biased region" description="Low complexity" evidence="9">
    <location>
        <begin position="325"/>
        <end position="336"/>
    </location>
</feature>
<feature type="domain" description="RING-type" evidence="12">
    <location>
        <begin position="260"/>
        <end position="314"/>
    </location>
</feature>
<dbReference type="InterPro" id="IPR001841">
    <property type="entry name" value="Znf_RING"/>
</dbReference>
<dbReference type="GO" id="GO:0005634">
    <property type="term" value="C:nucleus"/>
    <property type="evidence" value="ECO:0007669"/>
    <property type="project" value="TreeGrafter"/>
</dbReference>
<dbReference type="SMART" id="SM00184">
    <property type="entry name" value="RING"/>
    <property type="match status" value="1"/>
</dbReference>
<keyword evidence="14" id="KW-1185">Reference proteome</keyword>
<dbReference type="AlphaFoldDB" id="A0A835Z7P9"/>
<evidence type="ECO:0000259" key="12">
    <source>
        <dbReference type="PROSITE" id="PS50089"/>
    </source>
</evidence>
<evidence type="ECO:0000256" key="4">
    <source>
        <dbReference type="ARBA" id="ARBA00022771"/>
    </source>
</evidence>
<dbReference type="Pfam" id="PF02225">
    <property type="entry name" value="PA"/>
    <property type="match status" value="1"/>
</dbReference>
<keyword evidence="7 10" id="KW-0472">Membrane</keyword>
<sequence>MVALACVCAESAMVALWRARLLLLVPGTAQAVLSAFDKQGAYTGMCILLQHGIAGRLRVATPDIFGCNPLDFTLDEAVGKTDMPVVALISRSLQSNMAKDPGSCTFAQKVDNAWRAGAALAVVFDYVDEPLFRMQRATGGPVDSAKIPSVLISASSGRVLHALATACADPLGPRVFVDASDPYEKMFESLNMTMIGVVCGFLTSLLACASLFLCTSHRLLRRYDAIGGHGRPPRPLSLAQALRMPEKSVTCGCGLEKDSCAICLEAYRVGDKVMHLNCGHVLHAHCLRPWLAVSIAGIATAQRPERQRTCPLCKGDVTDPPPTPSLSRPSSLQGSSIRLVPSPVQPAHDTSRAAPPDAAARHDDSGGIAVEEGLRQGM</sequence>
<gene>
    <name evidence="13" type="ORF">JKP88DRAFT_353190</name>
</gene>
<evidence type="ECO:0000256" key="5">
    <source>
        <dbReference type="ARBA" id="ARBA00022833"/>
    </source>
</evidence>
<reference evidence="13" key="1">
    <citation type="submission" date="2021-02" db="EMBL/GenBank/DDBJ databases">
        <title>First Annotated Genome of the Yellow-green Alga Tribonema minus.</title>
        <authorList>
            <person name="Mahan K.M."/>
        </authorList>
    </citation>
    <scope>NUCLEOTIDE SEQUENCE</scope>
    <source>
        <strain evidence="13">UTEX B ZZ1240</strain>
    </source>
</reference>
<evidence type="ECO:0000313" key="14">
    <source>
        <dbReference type="Proteomes" id="UP000664859"/>
    </source>
</evidence>
<dbReference type="PROSITE" id="PS50089">
    <property type="entry name" value="ZF_RING_2"/>
    <property type="match status" value="1"/>
</dbReference>
<accession>A0A835Z7P9</accession>
<dbReference type="GO" id="GO:0006511">
    <property type="term" value="P:ubiquitin-dependent protein catabolic process"/>
    <property type="evidence" value="ECO:0007669"/>
    <property type="project" value="TreeGrafter"/>
</dbReference>
<keyword evidence="2 10" id="KW-0812">Transmembrane</keyword>
<comment type="subcellular location">
    <subcellularLocation>
        <location evidence="1">Membrane</location>
    </subcellularLocation>
</comment>
<dbReference type="Gene3D" id="3.30.40.10">
    <property type="entry name" value="Zinc/RING finger domain, C3HC4 (zinc finger)"/>
    <property type="match status" value="1"/>
</dbReference>
<proteinExistence type="predicted"/>
<evidence type="ECO:0000256" key="6">
    <source>
        <dbReference type="ARBA" id="ARBA00022989"/>
    </source>
</evidence>
<dbReference type="OrthoDB" id="47803at2759"/>
<dbReference type="SUPFAM" id="SSF57850">
    <property type="entry name" value="RING/U-box"/>
    <property type="match status" value="1"/>
</dbReference>
<dbReference type="Proteomes" id="UP000664859">
    <property type="component" value="Unassembled WGS sequence"/>
</dbReference>
<organism evidence="13 14">
    <name type="scientific">Tribonema minus</name>
    <dbReference type="NCBI Taxonomy" id="303371"/>
    <lineage>
        <taxon>Eukaryota</taxon>
        <taxon>Sar</taxon>
        <taxon>Stramenopiles</taxon>
        <taxon>Ochrophyta</taxon>
        <taxon>PX clade</taxon>
        <taxon>Xanthophyceae</taxon>
        <taxon>Tribonematales</taxon>
        <taxon>Tribonemataceae</taxon>
        <taxon>Tribonema</taxon>
    </lineage>
</organism>
<evidence type="ECO:0000256" key="2">
    <source>
        <dbReference type="ARBA" id="ARBA00022692"/>
    </source>
</evidence>
<evidence type="ECO:0000256" key="7">
    <source>
        <dbReference type="ARBA" id="ARBA00023136"/>
    </source>
</evidence>
<feature type="chain" id="PRO_5032440646" description="RING-type domain-containing protein" evidence="11">
    <location>
        <begin position="32"/>
        <end position="378"/>
    </location>
</feature>
<evidence type="ECO:0000256" key="1">
    <source>
        <dbReference type="ARBA" id="ARBA00004370"/>
    </source>
</evidence>
<evidence type="ECO:0000256" key="8">
    <source>
        <dbReference type="PROSITE-ProRule" id="PRU00175"/>
    </source>
</evidence>
<evidence type="ECO:0000256" key="10">
    <source>
        <dbReference type="SAM" id="Phobius"/>
    </source>
</evidence>
<dbReference type="GO" id="GO:0061630">
    <property type="term" value="F:ubiquitin protein ligase activity"/>
    <property type="evidence" value="ECO:0007669"/>
    <property type="project" value="TreeGrafter"/>
</dbReference>
<feature type="transmembrane region" description="Helical" evidence="10">
    <location>
        <begin position="192"/>
        <end position="214"/>
    </location>
</feature>
<keyword evidence="11" id="KW-0732">Signal</keyword>
<evidence type="ECO:0000256" key="9">
    <source>
        <dbReference type="SAM" id="MobiDB-lite"/>
    </source>
</evidence>
<comment type="caution">
    <text evidence="13">The sequence shown here is derived from an EMBL/GenBank/DDBJ whole genome shotgun (WGS) entry which is preliminary data.</text>
</comment>
<evidence type="ECO:0000256" key="11">
    <source>
        <dbReference type="SAM" id="SignalP"/>
    </source>
</evidence>
<name>A0A835Z7P9_9STRA</name>
<keyword evidence="4 8" id="KW-0863">Zinc-finger</keyword>
<evidence type="ECO:0000313" key="13">
    <source>
        <dbReference type="EMBL" id="KAG5189242.1"/>
    </source>
</evidence>
<keyword evidence="6 10" id="KW-1133">Transmembrane helix</keyword>